<comment type="caution">
    <text evidence="7">The sequence shown here is derived from an EMBL/GenBank/DDBJ whole genome shotgun (WGS) entry which is preliminary data.</text>
</comment>
<dbReference type="InterPro" id="IPR003682">
    <property type="entry name" value="rRNA_ssu_MeTfrase_G"/>
</dbReference>
<dbReference type="FunFam" id="3.40.50.150:FF:000041">
    <property type="entry name" value="Ribosomal RNA small subunit methyltransferase G"/>
    <property type="match status" value="1"/>
</dbReference>
<keyword evidence="1 6" id="KW-0963">Cytoplasm</keyword>
<comment type="subcellular location">
    <subcellularLocation>
        <location evidence="6">Cytoplasm</location>
    </subcellularLocation>
</comment>
<comment type="caution">
    <text evidence="6">Lacks conserved residue(s) required for the propagation of feature annotation.</text>
</comment>
<dbReference type="PANTHER" id="PTHR31760">
    <property type="entry name" value="S-ADENOSYL-L-METHIONINE-DEPENDENT METHYLTRANSFERASES SUPERFAMILY PROTEIN"/>
    <property type="match status" value="1"/>
</dbReference>
<dbReference type="AlphaFoldDB" id="A0A7C1JNL5"/>
<feature type="binding site" evidence="6">
    <location>
        <position position="90"/>
    </location>
    <ligand>
        <name>S-adenosyl-L-methionine</name>
        <dbReference type="ChEBI" id="CHEBI:59789"/>
    </ligand>
</feature>
<gene>
    <name evidence="6 7" type="primary">rsmG</name>
    <name evidence="7" type="ORF">ENQ35_02630</name>
</gene>
<feature type="binding site" evidence="6">
    <location>
        <position position="85"/>
    </location>
    <ligand>
        <name>S-adenosyl-L-methionine</name>
        <dbReference type="ChEBI" id="CHEBI:59789"/>
    </ligand>
</feature>
<proteinExistence type="inferred from homology"/>
<evidence type="ECO:0000313" key="7">
    <source>
        <dbReference type="EMBL" id="HDW51617.1"/>
    </source>
</evidence>
<dbReference type="InterPro" id="IPR029063">
    <property type="entry name" value="SAM-dependent_MTases_sf"/>
</dbReference>
<dbReference type="Pfam" id="PF02527">
    <property type="entry name" value="GidB"/>
    <property type="match status" value="1"/>
</dbReference>
<evidence type="ECO:0000256" key="5">
    <source>
        <dbReference type="ARBA" id="ARBA00022691"/>
    </source>
</evidence>
<dbReference type="CDD" id="cd02440">
    <property type="entry name" value="AdoMet_MTases"/>
    <property type="match status" value="1"/>
</dbReference>
<dbReference type="PANTHER" id="PTHR31760:SF0">
    <property type="entry name" value="S-ADENOSYL-L-METHIONINE-DEPENDENT METHYLTRANSFERASES SUPERFAMILY PROTEIN"/>
    <property type="match status" value="1"/>
</dbReference>
<evidence type="ECO:0000256" key="4">
    <source>
        <dbReference type="ARBA" id="ARBA00022679"/>
    </source>
</evidence>
<accession>A0A7C1JNL5</accession>
<comment type="similarity">
    <text evidence="6">Belongs to the methyltransferase superfamily. RNA methyltransferase RsmG family.</text>
</comment>
<dbReference type="EMBL" id="DSMV01000162">
    <property type="protein sequence ID" value="HDW51617.1"/>
    <property type="molecule type" value="Genomic_DNA"/>
</dbReference>
<feature type="binding site" evidence="6">
    <location>
        <position position="155"/>
    </location>
    <ligand>
        <name>S-adenosyl-L-methionine</name>
        <dbReference type="ChEBI" id="CHEBI:59789"/>
    </ligand>
</feature>
<name>A0A7C1JNL5_9THEO</name>
<dbReference type="PIRSF" id="PIRSF003078">
    <property type="entry name" value="GidB"/>
    <property type="match status" value="1"/>
</dbReference>
<evidence type="ECO:0000256" key="1">
    <source>
        <dbReference type="ARBA" id="ARBA00022490"/>
    </source>
</evidence>
<comment type="function">
    <text evidence="6">Specifically methylates the N7 position of a guanine in 16S rRNA.</text>
</comment>
<dbReference type="NCBIfam" id="TIGR00138">
    <property type="entry name" value="rsmG_gidB"/>
    <property type="match status" value="1"/>
</dbReference>
<feature type="binding site" evidence="6">
    <location>
        <begin position="136"/>
        <end position="137"/>
    </location>
    <ligand>
        <name>S-adenosyl-L-methionine</name>
        <dbReference type="ChEBI" id="CHEBI:59789"/>
    </ligand>
</feature>
<dbReference type="EC" id="2.1.1.-" evidence="6"/>
<evidence type="ECO:0000256" key="3">
    <source>
        <dbReference type="ARBA" id="ARBA00022603"/>
    </source>
</evidence>
<dbReference type="SUPFAM" id="SSF53335">
    <property type="entry name" value="S-adenosyl-L-methionine-dependent methyltransferases"/>
    <property type="match status" value="1"/>
</dbReference>
<organism evidence="7">
    <name type="scientific">Ammonifex degensii</name>
    <dbReference type="NCBI Taxonomy" id="42838"/>
    <lineage>
        <taxon>Bacteria</taxon>
        <taxon>Bacillati</taxon>
        <taxon>Bacillota</taxon>
        <taxon>Clostridia</taxon>
        <taxon>Thermoanaerobacterales</taxon>
        <taxon>Thermoanaerobacteraceae</taxon>
        <taxon>Ammonifex</taxon>
    </lineage>
</organism>
<dbReference type="HAMAP" id="MF_00074">
    <property type="entry name" value="16SrRNA_methyltr_G"/>
    <property type="match status" value="1"/>
</dbReference>
<keyword evidence="3 6" id="KW-0489">Methyltransferase</keyword>
<keyword evidence="5 6" id="KW-0949">S-adenosyl-L-methionine</keyword>
<dbReference type="GO" id="GO:0005829">
    <property type="term" value="C:cytosol"/>
    <property type="evidence" value="ECO:0007669"/>
    <property type="project" value="TreeGrafter"/>
</dbReference>
<sequence>MERREGAVNFKDALRIGAVELGIEIKPEVGELFWEFFRFLRAADVRLNLTAVREEKEAAVKLFLDSLSVTRWVRLGDGERLIDVGTGAGFPGVPLAVTAPGCQVVLLEAARKKCLFLESVVSKLRLDNVRVVWGRAEECGRMPEYRERFDWVVARGVAPFRELLEYALPFAVVGGHFVAYKGPRVGVELKEADRALELLGGRVAQQVGYRLPLTGEERVLVFIYKSRPVPSEFPRRPGVARKRPL</sequence>
<reference evidence="7" key="1">
    <citation type="journal article" date="2020" name="mSystems">
        <title>Genome- and Community-Level Interaction Insights into Carbon Utilization and Element Cycling Functions of Hydrothermarchaeota in Hydrothermal Sediment.</title>
        <authorList>
            <person name="Zhou Z."/>
            <person name="Liu Y."/>
            <person name="Xu W."/>
            <person name="Pan J."/>
            <person name="Luo Z.H."/>
            <person name="Li M."/>
        </authorList>
    </citation>
    <scope>NUCLEOTIDE SEQUENCE [LARGE SCALE GENOMIC DNA]</scope>
    <source>
        <strain evidence="7">SpSt-301</strain>
    </source>
</reference>
<evidence type="ECO:0000256" key="6">
    <source>
        <dbReference type="HAMAP-Rule" id="MF_00074"/>
    </source>
</evidence>
<protein>
    <recommendedName>
        <fullName evidence="6">Ribosomal RNA small subunit methyltransferase G</fullName>
        <ecNumber evidence="6">2.1.1.-</ecNumber>
    </recommendedName>
    <alternativeName>
        <fullName evidence="6">16S rRNA 7-methylguanosine methyltransferase</fullName>
        <shortName evidence="6">16S rRNA m7G methyltransferase</shortName>
    </alternativeName>
</protein>
<keyword evidence="4 6" id="KW-0808">Transferase</keyword>
<dbReference type="GO" id="GO:0070043">
    <property type="term" value="F:rRNA (guanine-N7-)-methyltransferase activity"/>
    <property type="evidence" value="ECO:0007669"/>
    <property type="project" value="UniProtKB-UniRule"/>
</dbReference>
<keyword evidence="2 6" id="KW-0698">rRNA processing</keyword>
<dbReference type="Gene3D" id="3.40.50.150">
    <property type="entry name" value="Vaccinia Virus protein VP39"/>
    <property type="match status" value="1"/>
</dbReference>
<evidence type="ECO:0000256" key="2">
    <source>
        <dbReference type="ARBA" id="ARBA00022552"/>
    </source>
</evidence>